<evidence type="ECO:0000313" key="1">
    <source>
        <dbReference type="EMBL" id="CAI5713036.1"/>
    </source>
</evidence>
<protein>
    <submittedName>
        <fullName evidence="1">Uncharacterized protein</fullName>
    </submittedName>
</protein>
<reference evidence="1" key="1">
    <citation type="submission" date="2022-12" db="EMBL/GenBank/DDBJ databases">
        <authorList>
            <person name="Webb A."/>
        </authorList>
    </citation>
    <scope>NUCLEOTIDE SEQUENCE</scope>
    <source>
        <strain evidence="1">Pf2</strain>
    </source>
</reference>
<name>A0AAV0T289_9STRA</name>
<dbReference type="AlphaFoldDB" id="A0AAV0T289"/>
<gene>
    <name evidence="1" type="ORF">PFR002_LOCUS2668</name>
</gene>
<organism evidence="1 2">
    <name type="scientific">Peronospora farinosa</name>
    <dbReference type="NCBI Taxonomy" id="134698"/>
    <lineage>
        <taxon>Eukaryota</taxon>
        <taxon>Sar</taxon>
        <taxon>Stramenopiles</taxon>
        <taxon>Oomycota</taxon>
        <taxon>Peronosporomycetes</taxon>
        <taxon>Peronosporales</taxon>
        <taxon>Peronosporaceae</taxon>
        <taxon>Peronospora</taxon>
    </lineage>
</organism>
<accession>A0AAV0T289</accession>
<sequence>MSTQRERIAIFLECNASQSNTSTHMAWIDLGHCGSTSPDWSPNAMRADRPDNDDGRPTLSTVFTPKIEVLSVGPSSALGHYQCSQHASWPPYSHTQGRGTQPSGSSLCYIASTDSLASCVGRRVGSRELSAISSHAAAALHTVDMAILCSFVAMRLQVQLRAPLSEFRVCARMATPSA</sequence>
<comment type="caution">
    <text evidence="1">The sequence shown here is derived from an EMBL/GenBank/DDBJ whole genome shotgun (WGS) entry which is preliminary data.</text>
</comment>
<dbReference type="EMBL" id="CANTFK010000289">
    <property type="protein sequence ID" value="CAI5713036.1"/>
    <property type="molecule type" value="Genomic_DNA"/>
</dbReference>
<proteinExistence type="predicted"/>
<evidence type="ECO:0000313" key="2">
    <source>
        <dbReference type="Proteomes" id="UP001159659"/>
    </source>
</evidence>
<dbReference type="Proteomes" id="UP001159659">
    <property type="component" value="Unassembled WGS sequence"/>
</dbReference>